<dbReference type="InterPro" id="IPR023615">
    <property type="entry name" value="Cyt_c_Oxase_su1_BS"/>
</dbReference>
<keyword evidence="13 15" id="KW-0472">Membrane</keyword>
<keyword evidence="6 14" id="KW-0679">Respiratory chain</keyword>
<feature type="transmembrane region" description="Helical" evidence="15">
    <location>
        <begin position="158"/>
        <end position="181"/>
    </location>
</feature>
<feature type="transmembrane region" description="Helical" evidence="15">
    <location>
        <begin position="330"/>
        <end position="351"/>
    </location>
</feature>
<dbReference type="GO" id="GO:0004129">
    <property type="term" value="F:cytochrome-c oxidase activity"/>
    <property type="evidence" value="ECO:0007669"/>
    <property type="project" value="InterPro"/>
</dbReference>
<name>A0A840VBN0_9PROT</name>
<proteinExistence type="inferred from homology"/>
<dbReference type="Pfam" id="PF00115">
    <property type="entry name" value="COX1"/>
    <property type="match status" value="1"/>
</dbReference>
<keyword evidence="11" id="KW-0408">Iron</keyword>
<dbReference type="Gene3D" id="1.20.210.10">
    <property type="entry name" value="Cytochrome c oxidase-like, subunit I domain"/>
    <property type="match status" value="1"/>
</dbReference>
<evidence type="ECO:0000256" key="13">
    <source>
        <dbReference type="ARBA" id="ARBA00023136"/>
    </source>
</evidence>
<feature type="transmembrane region" description="Helical" evidence="15">
    <location>
        <begin position="208"/>
        <end position="232"/>
    </location>
</feature>
<dbReference type="PROSITE" id="PS00077">
    <property type="entry name" value="COX1_CUB"/>
    <property type="match status" value="1"/>
</dbReference>
<evidence type="ECO:0000313" key="18">
    <source>
        <dbReference type="Proteomes" id="UP000553706"/>
    </source>
</evidence>
<feature type="transmembrane region" description="Helical" evidence="15">
    <location>
        <begin position="278"/>
        <end position="299"/>
    </location>
</feature>
<feature type="transmembrane region" description="Helical" evidence="15">
    <location>
        <begin position="433"/>
        <end position="458"/>
    </location>
</feature>
<keyword evidence="3 14" id="KW-0813">Transport</keyword>
<dbReference type="InterPro" id="IPR036927">
    <property type="entry name" value="Cyt_c_oxase-like_su1_sf"/>
</dbReference>
<evidence type="ECO:0000259" key="16">
    <source>
        <dbReference type="PROSITE" id="PS50855"/>
    </source>
</evidence>
<dbReference type="SUPFAM" id="SSF81442">
    <property type="entry name" value="Cytochrome c oxidase subunit I-like"/>
    <property type="match status" value="1"/>
</dbReference>
<feature type="domain" description="Cytochrome oxidase subunit I profile" evidence="16">
    <location>
        <begin position="50"/>
        <end position="575"/>
    </location>
</feature>
<dbReference type="PANTHER" id="PTHR10422">
    <property type="entry name" value="CYTOCHROME C OXIDASE SUBUNIT 1"/>
    <property type="match status" value="1"/>
</dbReference>
<keyword evidence="4" id="KW-1003">Cell membrane</keyword>
<evidence type="ECO:0000256" key="9">
    <source>
        <dbReference type="ARBA" id="ARBA00022982"/>
    </source>
</evidence>
<dbReference type="GO" id="GO:0009060">
    <property type="term" value="P:aerobic respiration"/>
    <property type="evidence" value="ECO:0007669"/>
    <property type="project" value="InterPro"/>
</dbReference>
<comment type="caution">
    <text evidence="17">The sequence shown here is derived from an EMBL/GenBank/DDBJ whole genome shotgun (WGS) entry which is preliminary data.</text>
</comment>
<protein>
    <submittedName>
        <fullName evidence="17">Cytochrome o ubiquinol oxidase subunit 1</fullName>
        <ecNumber evidence="17">1.10.3.-</ecNumber>
    </submittedName>
</protein>
<dbReference type="RefSeq" id="WP_183266203.1">
    <property type="nucleotide sequence ID" value="NZ_JACHFJ010000005.1"/>
</dbReference>
<dbReference type="GO" id="GO:0022904">
    <property type="term" value="P:respiratory electron transport chain"/>
    <property type="evidence" value="ECO:0007669"/>
    <property type="project" value="TreeGrafter"/>
</dbReference>
<evidence type="ECO:0000256" key="12">
    <source>
        <dbReference type="ARBA" id="ARBA00023008"/>
    </source>
</evidence>
<dbReference type="GO" id="GO:0046872">
    <property type="term" value="F:metal ion binding"/>
    <property type="evidence" value="ECO:0007669"/>
    <property type="project" value="UniProtKB-KW"/>
</dbReference>
<evidence type="ECO:0000256" key="10">
    <source>
        <dbReference type="ARBA" id="ARBA00022989"/>
    </source>
</evidence>
<keyword evidence="18" id="KW-1185">Reference proteome</keyword>
<evidence type="ECO:0000256" key="6">
    <source>
        <dbReference type="ARBA" id="ARBA00022660"/>
    </source>
</evidence>
<feature type="transmembrane region" description="Helical" evidence="15">
    <location>
        <begin position="306"/>
        <end position="324"/>
    </location>
</feature>
<feature type="transmembrane region" description="Helical" evidence="15">
    <location>
        <begin position="363"/>
        <end position="380"/>
    </location>
</feature>
<keyword evidence="5 14" id="KW-0349">Heme</keyword>
<dbReference type="GO" id="GO:0009486">
    <property type="term" value="F:cytochrome bo3 ubiquinol oxidase activity"/>
    <property type="evidence" value="ECO:0007669"/>
    <property type="project" value="TreeGrafter"/>
</dbReference>
<feature type="transmembrane region" description="Helical" evidence="15">
    <location>
        <begin position="27"/>
        <end position="49"/>
    </location>
</feature>
<keyword evidence="9 14" id="KW-0249">Electron transport</keyword>
<dbReference type="InterPro" id="IPR000883">
    <property type="entry name" value="Cyt_C_Oxase_1"/>
</dbReference>
<feature type="transmembrane region" description="Helical" evidence="15">
    <location>
        <begin position="514"/>
        <end position="539"/>
    </location>
</feature>
<dbReference type="AlphaFoldDB" id="A0A840VBN0"/>
<evidence type="ECO:0000256" key="5">
    <source>
        <dbReference type="ARBA" id="ARBA00022617"/>
    </source>
</evidence>
<feature type="transmembrane region" description="Helical" evidence="15">
    <location>
        <begin position="400"/>
        <end position="421"/>
    </location>
</feature>
<dbReference type="Proteomes" id="UP000553706">
    <property type="component" value="Unassembled WGS sequence"/>
</dbReference>
<evidence type="ECO:0000256" key="8">
    <source>
        <dbReference type="ARBA" id="ARBA00022723"/>
    </source>
</evidence>
<dbReference type="GO" id="GO:0020037">
    <property type="term" value="F:heme binding"/>
    <property type="evidence" value="ECO:0007669"/>
    <property type="project" value="InterPro"/>
</dbReference>
<feature type="transmembrane region" description="Helical" evidence="15">
    <location>
        <begin position="609"/>
        <end position="642"/>
    </location>
</feature>
<keyword evidence="10 15" id="KW-1133">Transmembrane helix</keyword>
<keyword evidence="17" id="KW-0560">Oxidoreductase</keyword>
<organism evidence="17 18">
    <name type="scientific">Acidocella aromatica</name>
    <dbReference type="NCBI Taxonomy" id="1303579"/>
    <lineage>
        <taxon>Bacteria</taxon>
        <taxon>Pseudomonadati</taxon>
        <taxon>Pseudomonadota</taxon>
        <taxon>Alphaproteobacteria</taxon>
        <taxon>Acetobacterales</taxon>
        <taxon>Acidocellaceae</taxon>
        <taxon>Acidocella</taxon>
    </lineage>
</organism>
<keyword evidence="12" id="KW-0186">Copper</keyword>
<comment type="subcellular location">
    <subcellularLocation>
        <location evidence="1">Cell membrane</location>
        <topology evidence="1">Multi-pass membrane protein</topology>
    </subcellularLocation>
</comment>
<evidence type="ECO:0000256" key="4">
    <source>
        <dbReference type="ARBA" id="ARBA00022475"/>
    </source>
</evidence>
<evidence type="ECO:0000256" key="1">
    <source>
        <dbReference type="ARBA" id="ARBA00004651"/>
    </source>
</evidence>
<feature type="transmembrane region" description="Helical" evidence="15">
    <location>
        <begin position="473"/>
        <end position="494"/>
    </location>
</feature>
<evidence type="ECO:0000256" key="15">
    <source>
        <dbReference type="SAM" id="Phobius"/>
    </source>
</evidence>
<sequence length="688" mass="75547">MQVAVDGPWSPLLGRLTLEAIPYTNPILLFTFAIAATAGIVVVGSVLYFRKVGYIWREWLCSVDHKRIGVMYMILGLVMLFRGFIDGVMMRTQQAIAIGPDSPGYLGAAHGYLPPYHFDQVYSAHGTLMLIFAATPLLTGLGNIIVPLQIGARDMAFPYLNAVSLWLTVAGALLCMISLFVGEFSNATWVGLMPFAELPSNPGVGVDYWMWALQISGLGTTFNAINIITTIVKMRAPGMGWFRVPVFTWVNMATAIIGVTAFPVLTAALAMLGLDRYVGTHFFSAGFGGNYMLYINLFWTWGHPEVYFLVLPAFGLISEIVSTFSAKSLFGYPTMIAASMGIAGVGWVVWAHHFFTMGMGPNLIGFFSAATMIVGIPTGVKAFNWVFTMFRGRITLATPMLWAITCILLLLVGGITGMMLSASVVDYTVHDSVFVVAHFHCMVLVIGGGVFAAVTYWWPKVFGFKLNETLGQWFFWTFVAGSVLVFVPMFMAGLDGETRRLDYLWDTSLRPLMLLEVVGIAVYFLSVFFFLAMIVVSLAKREPAEQDAWGTGRSLEWLTQTPVPFYNFAVTPQVHALDELSWRKANGLEKAQPSTYVPIHMPSSTGLPFIIGMLGFACTFALVWRIWWLAGASLLAIILLVIIRSFDKNEGYVLPAETIAAAERNLSTVSVIAEQSKVLPVGGHAEAH</sequence>
<keyword evidence="7 14" id="KW-0812">Transmembrane</keyword>
<accession>A0A840VBN0</accession>
<keyword evidence="8" id="KW-0479">Metal-binding</keyword>
<dbReference type="PANTHER" id="PTHR10422:SF35">
    <property type="entry name" value="CYTOCHROME BO(3) UBIQUINOL OXIDASE SUBUNIT 1"/>
    <property type="match status" value="1"/>
</dbReference>
<dbReference type="InterPro" id="IPR023616">
    <property type="entry name" value="Cyt_c_oxase-like_su1_dom"/>
</dbReference>
<evidence type="ECO:0000313" key="17">
    <source>
        <dbReference type="EMBL" id="MBB5373183.1"/>
    </source>
</evidence>
<dbReference type="PRINTS" id="PR01165">
    <property type="entry name" value="CYCOXIDASEI"/>
</dbReference>
<reference evidence="17 18" key="1">
    <citation type="submission" date="2020-08" db="EMBL/GenBank/DDBJ databases">
        <title>Genomic Encyclopedia of Type Strains, Phase IV (KMG-IV): sequencing the most valuable type-strain genomes for metagenomic binning, comparative biology and taxonomic classification.</title>
        <authorList>
            <person name="Goeker M."/>
        </authorList>
    </citation>
    <scope>NUCLEOTIDE SEQUENCE [LARGE SCALE GENOMIC DNA]</scope>
    <source>
        <strain evidence="17 18">DSM 27026</strain>
    </source>
</reference>
<dbReference type="EMBL" id="JACHFJ010000005">
    <property type="protein sequence ID" value="MBB5373183.1"/>
    <property type="molecule type" value="Genomic_DNA"/>
</dbReference>
<gene>
    <name evidence="17" type="ORF">HNP71_001442</name>
</gene>
<feature type="transmembrane region" description="Helical" evidence="15">
    <location>
        <begin position="69"/>
        <end position="85"/>
    </location>
</feature>
<dbReference type="EC" id="1.10.3.-" evidence="17"/>
<dbReference type="PROSITE" id="PS50855">
    <property type="entry name" value="COX1"/>
    <property type="match status" value="1"/>
</dbReference>
<dbReference type="GO" id="GO:0015990">
    <property type="term" value="P:electron transport coupled proton transport"/>
    <property type="evidence" value="ECO:0007669"/>
    <property type="project" value="TreeGrafter"/>
</dbReference>
<evidence type="ECO:0000256" key="3">
    <source>
        <dbReference type="ARBA" id="ARBA00022448"/>
    </source>
</evidence>
<evidence type="ECO:0000256" key="2">
    <source>
        <dbReference type="ARBA" id="ARBA00009578"/>
    </source>
</evidence>
<dbReference type="GO" id="GO:0005886">
    <property type="term" value="C:plasma membrane"/>
    <property type="evidence" value="ECO:0007669"/>
    <property type="project" value="UniProtKB-SubCell"/>
</dbReference>
<feature type="transmembrane region" description="Helical" evidence="15">
    <location>
        <begin position="244"/>
        <end position="272"/>
    </location>
</feature>
<evidence type="ECO:0000256" key="11">
    <source>
        <dbReference type="ARBA" id="ARBA00023004"/>
    </source>
</evidence>
<feature type="transmembrane region" description="Helical" evidence="15">
    <location>
        <begin position="122"/>
        <end position="146"/>
    </location>
</feature>
<comment type="similarity">
    <text evidence="2 14">Belongs to the heme-copper respiratory oxidase family.</text>
</comment>
<evidence type="ECO:0000256" key="7">
    <source>
        <dbReference type="ARBA" id="ARBA00022692"/>
    </source>
</evidence>
<evidence type="ECO:0000256" key="14">
    <source>
        <dbReference type="RuleBase" id="RU000370"/>
    </source>
</evidence>